<dbReference type="Proteomes" id="UP000198287">
    <property type="component" value="Unassembled WGS sequence"/>
</dbReference>
<accession>A0A226CV45</accession>
<keyword evidence="3" id="KW-1185">Reference proteome</keyword>
<evidence type="ECO:0000313" key="3">
    <source>
        <dbReference type="Proteomes" id="UP000198287"/>
    </source>
</evidence>
<feature type="region of interest" description="Disordered" evidence="1">
    <location>
        <begin position="166"/>
        <end position="186"/>
    </location>
</feature>
<gene>
    <name evidence="2" type="ORF">Fcan01_28368</name>
</gene>
<protein>
    <submittedName>
        <fullName evidence="2">Uncharacterized protein</fullName>
    </submittedName>
</protein>
<sequence length="186" mass="21047">MGLIHIYQFFATFYLLKEAKGELGEEGSVILLLRSQVQRWSFLNNKDTNGGKQFKYCVVQIRDMDIKILAKLTFAKINVEGGAVAAQPAEKVGLLAPHKKWHGRNCFAPRKLPRQEQQPPDQTARVAGWTQPWISSRWSCGRDVTGTTPNPGRNWLVAWQEGSRVSFTHNPTTSPDEPTNTPWAWT</sequence>
<reference evidence="2 3" key="1">
    <citation type="submission" date="2015-12" db="EMBL/GenBank/DDBJ databases">
        <title>The genome of Folsomia candida.</title>
        <authorList>
            <person name="Faddeeva A."/>
            <person name="Derks M.F."/>
            <person name="Anvar Y."/>
            <person name="Smit S."/>
            <person name="Van Straalen N."/>
            <person name="Roelofs D."/>
        </authorList>
    </citation>
    <scope>NUCLEOTIDE SEQUENCE [LARGE SCALE GENOMIC DNA]</scope>
    <source>
        <strain evidence="2 3">VU population</strain>
        <tissue evidence="2">Whole body</tissue>
    </source>
</reference>
<evidence type="ECO:0000313" key="2">
    <source>
        <dbReference type="EMBL" id="OXA36873.1"/>
    </source>
</evidence>
<dbReference type="EMBL" id="LNIX01000070">
    <property type="protein sequence ID" value="OXA36873.1"/>
    <property type="molecule type" value="Genomic_DNA"/>
</dbReference>
<evidence type="ECO:0000256" key="1">
    <source>
        <dbReference type="SAM" id="MobiDB-lite"/>
    </source>
</evidence>
<dbReference type="AlphaFoldDB" id="A0A226CV45"/>
<comment type="caution">
    <text evidence="2">The sequence shown here is derived from an EMBL/GenBank/DDBJ whole genome shotgun (WGS) entry which is preliminary data.</text>
</comment>
<organism evidence="2 3">
    <name type="scientific">Folsomia candida</name>
    <name type="common">Springtail</name>
    <dbReference type="NCBI Taxonomy" id="158441"/>
    <lineage>
        <taxon>Eukaryota</taxon>
        <taxon>Metazoa</taxon>
        <taxon>Ecdysozoa</taxon>
        <taxon>Arthropoda</taxon>
        <taxon>Hexapoda</taxon>
        <taxon>Collembola</taxon>
        <taxon>Entomobryomorpha</taxon>
        <taxon>Isotomoidea</taxon>
        <taxon>Isotomidae</taxon>
        <taxon>Proisotominae</taxon>
        <taxon>Folsomia</taxon>
    </lineage>
</organism>
<proteinExistence type="predicted"/>
<name>A0A226CV45_FOLCA</name>